<accession>A0A1S4FWT9</accession>
<organism evidence="3 4">
    <name type="scientific">Aedes aegypti</name>
    <name type="common">Yellowfever mosquito</name>
    <name type="synonym">Culex aegypti</name>
    <dbReference type="NCBI Taxonomy" id="7159"/>
    <lineage>
        <taxon>Eukaryota</taxon>
        <taxon>Metazoa</taxon>
        <taxon>Ecdysozoa</taxon>
        <taxon>Arthropoda</taxon>
        <taxon>Hexapoda</taxon>
        <taxon>Insecta</taxon>
        <taxon>Pterygota</taxon>
        <taxon>Neoptera</taxon>
        <taxon>Endopterygota</taxon>
        <taxon>Diptera</taxon>
        <taxon>Nematocera</taxon>
        <taxon>Culicoidea</taxon>
        <taxon>Culicidae</taxon>
        <taxon>Culicinae</taxon>
        <taxon>Aedini</taxon>
        <taxon>Aedes</taxon>
        <taxon>Stegomyia</taxon>
    </lineage>
</organism>
<name>A0A1S4FWT9_AEDAE</name>
<dbReference type="AlphaFoldDB" id="A0A1S4FWT9"/>
<dbReference type="OrthoDB" id="7757432at2759"/>
<dbReference type="HOGENOM" id="CLU_028770_0_0_1"/>
<keyword evidence="1" id="KW-0732">Signal</keyword>
<dbReference type="Pfam" id="PF01607">
    <property type="entry name" value="CBM_14"/>
    <property type="match status" value="2"/>
</dbReference>
<evidence type="ECO:0000313" key="3">
    <source>
        <dbReference type="EMBL" id="EAT35170.1"/>
    </source>
</evidence>
<dbReference type="KEGG" id="aag:5576620"/>
<dbReference type="Gene3D" id="2.170.140.10">
    <property type="entry name" value="Chitin binding domain"/>
    <property type="match status" value="2"/>
</dbReference>
<reference evidence="3" key="1">
    <citation type="submission" date="2005-10" db="EMBL/GenBank/DDBJ databases">
        <authorList>
            <person name="Loftus B.J."/>
            <person name="Nene V.M."/>
            <person name="Hannick L.I."/>
            <person name="Bidwell S."/>
            <person name="Haas B."/>
            <person name="Amedeo P."/>
            <person name="Orvis J."/>
            <person name="Wortman J.R."/>
            <person name="White O.R."/>
            <person name="Salzberg S."/>
            <person name="Shumway M."/>
            <person name="Koo H."/>
            <person name="Zhao Y."/>
            <person name="Holmes M."/>
            <person name="Miller J."/>
            <person name="Schatz M."/>
            <person name="Pop M."/>
            <person name="Pai G."/>
            <person name="Utterback T."/>
            <person name="Rogers Y.-H."/>
            <person name="Kravitz S."/>
            <person name="Fraser C.M."/>
        </authorList>
    </citation>
    <scope>NUCLEOTIDE SEQUENCE</scope>
    <source>
        <strain evidence="3">Liverpool</strain>
    </source>
</reference>
<dbReference type="SUPFAM" id="SSF57625">
    <property type="entry name" value="Invertebrate chitin-binding proteins"/>
    <property type="match status" value="2"/>
</dbReference>
<sequence>MRSLLPFVLASVLVLQVRSAKQELPGTLISALDTGISTAASRTTCDGENFYSTCSDCNTILGCIGPISDARDCTTIAPGKPYCVNGACSAVRSSNGDCSTSSFTCTNAGYFPDPFNCVIYHYCDKALEPSTIYQCPPRYVYNPATHMCRQASKNTDCVTVDCDVDELFVPYGNSKTYYAYCQYDGMEVSNIYMFKCVDYAKFEGTGCVFVCPREGNFTHPDPRKYYQCYYSRSKLVASEKQCSRGKYFDNALKLCAVPSTT</sequence>
<dbReference type="InterPro" id="IPR036508">
    <property type="entry name" value="Chitin-bd_dom_sf"/>
</dbReference>
<evidence type="ECO:0000259" key="2">
    <source>
        <dbReference type="PROSITE" id="PS50940"/>
    </source>
</evidence>
<dbReference type="PROSITE" id="PS50940">
    <property type="entry name" value="CHIT_BIND_II"/>
    <property type="match status" value="1"/>
</dbReference>
<protein>
    <submittedName>
        <fullName evidence="3">AAEL012651-PA</fullName>
    </submittedName>
</protein>
<dbReference type="InterPro" id="IPR002557">
    <property type="entry name" value="Chitin-bd_dom"/>
</dbReference>
<dbReference type="OMA" id="NPATHMC"/>
<dbReference type="EMBL" id="CH477906">
    <property type="protein sequence ID" value="EAT35170.1"/>
    <property type="molecule type" value="Genomic_DNA"/>
</dbReference>
<dbReference type="SMART" id="SM00494">
    <property type="entry name" value="ChtBD2"/>
    <property type="match status" value="2"/>
</dbReference>
<proteinExistence type="predicted"/>
<evidence type="ECO:0000313" key="4">
    <source>
        <dbReference type="Proteomes" id="UP000682892"/>
    </source>
</evidence>
<feature type="domain" description="Chitin-binding type-2" evidence="2">
    <location>
        <begin position="102"/>
        <end position="159"/>
    </location>
</feature>
<reference evidence="3" key="3">
    <citation type="submission" date="2012-09" db="EMBL/GenBank/DDBJ databases">
        <authorList>
            <consortium name="VectorBase"/>
        </authorList>
    </citation>
    <scope>NUCLEOTIDE SEQUENCE</scope>
    <source>
        <strain evidence="3">Liverpool</strain>
    </source>
</reference>
<feature type="signal peptide" evidence="1">
    <location>
        <begin position="1"/>
        <end position="19"/>
    </location>
</feature>
<feature type="chain" id="PRO_5036465003" evidence="1">
    <location>
        <begin position="20"/>
        <end position="261"/>
    </location>
</feature>
<reference evidence="3" key="2">
    <citation type="journal article" date="2007" name="Science">
        <title>Genome sequence of Aedes aegypti, a major arbovirus vector.</title>
        <authorList>
            <person name="Nene V."/>
            <person name="Wortman J.R."/>
            <person name="Lawson D."/>
            <person name="Haas B."/>
            <person name="Kodira C."/>
            <person name="Tu Z.J."/>
            <person name="Loftus B."/>
            <person name="Xi Z."/>
            <person name="Megy K."/>
            <person name="Grabherr M."/>
            <person name="Ren Q."/>
            <person name="Zdobnov E.M."/>
            <person name="Lobo N.F."/>
            <person name="Campbell K.S."/>
            <person name="Brown S.E."/>
            <person name="Bonaldo M.F."/>
            <person name="Zhu J."/>
            <person name="Sinkins S.P."/>
            <person name="Hogenkamp D.G."/>
            <person name="Amedeo P."/>
            <person name="Arensburger P."/>
            <person name="Atkinson P.W."/>
            <person name="Bidwell S."/>
            <person name="Biedler J."/>
            <person name="Birney E."/>
            <person name="Bruggner R.V."/>
            <person name="Costas J."/>
            <person name="Coy M.R."/>
            <person name="Crabtree J."/>
            <person name="Crawford M."/>
            <person name="Debruyn B."/>
            <person name="Decaprio D."/>
            <person name="Eiglmeier K."/>
            <person name="Eisenstadt E."/>
            <person name="El-Dorry H."/>
            <person name="Gelbart W.M."/>
            <person name="Gomes S.L."/>
            <person name="Hammond M."/>
            <person name="Hannick L.I."/>
            <person name="Hogan J.R."/>
            <person name="Holmes M.H."/>
            <person name="Jaffe D."/>
            <person name="Johnston J.S."/>
            <person name="Kennedy R.C."/>
            <person name="Koo H."/>
            <person name="Kravitz S."/>
            <person name="Kriventseva E.V."/>
            <person name="Kulp D."/>
            <person name="Labutti K."/>
            <person name="Lee E."/>
            <person name="Li S."/>
            <person name="Lovin D.D."/>
            <person name="Mao C."/>
            <person name="Mauceli E."/>
            <person name="Menck C.F."/>
            <person name="Miller J.R."/>
            <person name="Montgomery P."/>
            <person name="Mori A."/>
            <person name="Nascimento A.L."/>
            <person name="Naveira H.F."/>
            <person name="Nusbaum C."/>
            <person name="O'leary S."/>
            <person name="Orvis J."/>
            <person name="Pertea M."/>
            <person name="Quesneville H."/>
            <person name="Reidenbach K.R."/>
            <person name="Rogers Y.H."/>
            <person name="Roth C.W."/>
            <person name="Schneider J.R."/>
            <person name="Schatz M."/>
            <person name="Shumway M."/>
            <person name="Stanke M."/>
            <person name="Stinson E.O."/>
            <person name="Tubio J.M."/>
            <person name="Vanzee J.P."/>
            <person name="Verjovski-Almeida S."/>
            <person name="Werner D."/>
            <person name="White O."/>
            <person name="Wyder S."/>
            <person name="Zeng Q."/>
            <person name="Zhao Q."/>
            <person name="Zhao Y."/>
            <person name="Hill C.A."/>
            <person name="Raikhel A.S."/>
            <person name="Soares M.B."/>
            <person name="Knudson D.L."/>
            <person name="Lee N.H."/>
            <person name="Galagan J."/>
            <person name="Salzberg S.L."/>
            <person name="Paulsen I.T."/>
            <person name="Dimopoulos G."/>
            <person name="Collins F.H."/>
            <person name="Birren B."/>
            <person name="Fraser-Liggett C.M."/>
            <person name="Severson D.W."/>
        </authorList>
    </citation>
    <scope>NUCLEOTIDE SEQUENCE [LARGE SCALE GENOMIC DNA]</scope>
    <source>
        <strain evidence="3">Liverpool</strain>
    </source>
</reference>
<evidence type="ECO:0000256" key="1">
    <source>
        <dbReference type="SAM" id="SignalP"/>
    </source>
</evidence>
<dbReference type="GO" id="GO:0008061">
    <property type="term" value="F:chitin binding"/>
    <property type="evidence" value="ECO:0007669"/>
    <property type="project" value="InterPro"/>
</dbReference>
<gene>
    <name evidence="3" type="ORF">AaeL_AAEL012651</name>
</gene>
<dbReference type="Proteomes" id="UP000682892">
    <property type="component" value="Unassembled WGS sequence"/>
</dbReference>
<dbReference type="GO" id="GO:0005576">
    <property type="term" value="C:extracellular region"/>
    <property type="evidence" value="ECO:0007669"/>
    <property type="project" value="InterPro"/>
</dbReference>